<sequence length="231" mass="25887">MALNYAENYKNKAPTLAGVYPLTVTRFTCTCARNDEDKMCEQITARMGNLRIIKNVPFMRKGNAVIGMRSQGLVDESTGKTDTVDALFNGGIYWTGKLTDETYEYTLHLFKSEKDQCVAELEEKYDFAHKVREVDPGMYECEGAYHFQNESNGPPGKPTLPRTLSKYCSPQEEAQVTECYTAAAAFNTAPSDSQNLPALAETARKACISVPAKRLYQEYDAFMKGIRYNAD</sequence>
<gene>
    <name evidence="1" type="ORF">SOCE26_002300</name>
</gene>
<accession>A0A2L0EHS7</accession>
<organism evidence="1 2">
    <name type="scientific">Sorangium cellulosum</name>
    <name type="common">Polyangium cellulosum</name>
    <dbReference type="NCBI Taxonomy" id="56"/>
    <lineage>
        <taxon>Bacteria</taxon>
        <taxon>Pseudomonadati</taxon>
        <taxon>Myxococcota</taxon>
        <taxon>Polyangia</taxon>
        <taxon>Polyangiales</taxon>
        <taxon>Polyangiaceae</taxon>
        <taxon>Sorangium</taxon>
    </lineage>
</organism>
<protein>
    <submittedName>
        <fullName evidence="1">Uncharacterized protein</fullName>
    </submittedName>
</protein>
<name>A0A2L0EHS7_SORCE</name>
<evidence type="ECO:0000313" key="2">
    <source>
        <dbReference type="Proteomes" id="UP000238348"/>
    </source>
</evidence>
<dbReference type="EMBL" id="CP012673">
    <property type="protein sequence ID" value="AUX38850.1"/>
    <property type="molecule type" value="Genomic_DNA"/>
</dbReference>
<proteinExistence type="predicted"/>
<reference evidence="1 2" key="1">
    <citation type="submission" date="2015-09" db="EMBL/GenBank/DDBJ databases">
        <title>Sorangium comparison.</title>
        <authorList>
            <person name="Zaburannyi N."/>
            <person name="Bunk B."/>
            <person name="Overmann J."/>
            <person name="Mueller R."/>
        </authorList>
    </citation>
    <scope>NUCLEOTIDE SEQUENCE [LARGE SCALE GENOMIC DNA]</scope>
    <source>
        <strain evidence="1 2">So ce26</strain>
    </source>
</reference>
<dbReference type="AlphaFoldDB" id="A0A2L0EHS7"/>
<evidence type="ECO:0000313" key="1">
    <source>
        <dbReference type="EMBL" id="AUX38850.1"/>
    </source>
</evidence>
<dbReference type="Proteomes" id="UP000238348">
    <property type="component" value="Chromosome"/>
</dbReference>